<name>A0A1G9SL88_9ACTN</name>
<feature type="transmembrane region" description="Helical" evidence="7">
    <location>
        <begin position="126"/>
        <end position="148"/>
    </location>
</feature>
<evidence type="ECO:0000256" key="5">
    <source>
        <dbReference type="ARBA" id="ARBA00022989"/>
    </source>
</evidence>
<dbReference type="GO" id="GO:0055085">
    <property type="term" value="P:transmembrane transport"/>
    <property type="evidence" value="ECO:0007669"/>
    <property type="project" value="InterPro"/>
</dbReference>
<evidence type="ECO:0000256" key="1">
    <source>
        <dbReference type="ARBA" id="ARBA00004651"/>
    </source>
</evidence>
<feature type="transmembrane region" description="Helical" evidence="7">
    <location>
        <begin position="226"/>
        <end position="248"/>
    </location>
</feature>
<dbReference type="OrthoDB" id="3173654at2"/>
<feature type="domain" description="ABC transmembrane type-1" evidence="8">
    <location>
        <begin position="61"/>
        <end position="247"/>
    </location>
</feature>
<keyword evidence="4 7" id="KW-0812">Transmembrane</keyword>
<evidence type="ECO:0000256" key="6">
    <source>
        <dbReference type="ARBA" id="ARBA00023136"/>
    </source>
</evidence>
<dbReference type="PANTHER" id="PTHR30151">
    <property type="entry name" value="ALKANE SULFONATE ABC TRANSPORTER-RELATED, MEMBRANE SUBUNIT"/>
    <property type="match status" value="1"/>
</dbReference>
<feature type="transmembrane region" description="Helical" evidence="7">
    <location>
        <begin position="99"/>
        <end position="120"/>
    </location>
</feature>
<dbReference type="STRING" id="683260.SAMN05421874_1605"/>
<dbReference type="PANTHER" id="PTHR30151:SF38">
    <property type="entry name" value="ALIPHATIC SULFONATES TRANSPORT PERMEASE PROTEIN SSUC-RELATED"/>
    <property type="match status" value="1"/>
</dbReference>
<dbReference type="Proteomes" id="UP000198683">
    <property type="component" value="Unassembled WGS sequence"/>
</dbReference>
<sequence length="264" mass="28844">MKAVTRYWLIPVVLVFWELIGRAVEDTDFPPPTTILVRMWELWFSGPAGQLFLTEDAIDNILPSLGRMFSGWILASVVGIALGMLLGRSRRAADYVDPLIEFGKSIPPPLLLPVFVVLFATSGPNGVLLTQLATIVFGVIWPVLLNTIDGARAIDRTYIETATVFNLTRAQRLRVVVLPAASPKIFAGLRLSLSLALILMVLTELIGGTDGIGYQLLQAQRGFDGAGVWAAIALLGTLGAVVNALFVLTERRMLVWHRQATRNP</sequence>
<reference evidence="9 10" key="1">
    <citation type="submission" date="2016-10" db="EMBL/GenBank/DDBJ databases">
        <authorList>
            <person name="de Groot N.N."/>
        </authorList>
    </citation>
    <scope>NUCLEOTIDE SEQUENCE [LARGE SCALE GENOMIC DNA]</scope>
    <source>
        <strain evidence="9 10">CGMCC 4.5681</strain>
    </source>
</reference>
<dbReference type="RefSeq" id="WP_090774209.1">
    <property type="nucleotide sequence ID" value="NZ_FNFB01000060.1"/>
</dbReference>
<proteinExistence type="inferred from homology"/>
<dbReference type="AlphaFoldDB" id="A0A1G9SL88"/>
<dbReference type="PROSITE" id="PS50928">
    <property type="entry name" value="ABC_TM1"/>
    <property type="match status" value="1"/>
</dbReference>
<dbReference type="EMBL" id="FNFB01000060">
    <property type="protein sequence ID" value="SDM36040.1"/>
    <property type="molecule type" value="Genomic_DNA"/>
</dbReference>
<dbReference type="SUPFAM" id="SSF161098">
    <property type="entry name" value="MetI-like"/>
    <property type="match status" value="1"/>
</dbReference>
<keyword evidence="5 7" id="KW-1133">Transmembrane helix</keyword>
<gene>
    <name evidence="9" type="ORF">SAMN05421874_1605</name>
</gene>
<evidence type="ECO:0000256" key="2">
    <source>
        <dbReference type="ARBA" id="ARBA00022448"/>
    </source>
</evidence>
<comment type="subcellular location">
    <subcellularLocation>
        <location evidence="1 7">Cell membrane</location>
        <topology evidence="1 7">Multi-pass membrane protein</topology>
    </subcellularLocation>
</comment>
<dbReference type="Gene3D" id="1.10.3720.10">
    <property type="entry name" value="MetI-like"/>
    <property type="match status" value="1"/>
</dbReference>
<evidence type="ECO:0000313" key="9">
    <source>
        <dbReference type="EMBL" id="SDM36040.1"/>
    </source>
</evidence>
<dbReference type="GO" id="GO:0005886">
    <property type="term" value="C:plasma membrane"/>
    <property type="evidence" value="ECO:0007669"/>
    <property type="project" value="UniProtKB-SubCell"/>
</dbReference>
<evidence type="ECO:0000313" key="10">
    <source>
        <dbReference type="Proteomes" id="UP000198683"/>
    </source>
</evidence>
<dbReference type="InterPro" id="IPR000515">
    <property type="entry name" value="MetI-like"/>
</dbReference>
<evidence type="ECO:0000256" key="4">
    <source>
        <dbReference type="ARBA" id="ARBA00022692"/>
    </source>
</evidence>
<organism evidence="9 10">
    <name type="scientific">Nonomuraea maritima</name>
    <dbReference type="NCBI Taxonomy" id="683260"/>
    <lineage>
        <taxon>Bacteria</taxon>
        <taxon>Bacillati</taxon>
        <taxon>Actinomycetota</taxon>
        <taxon>Actinomycetes</taxon>
        <taxon>Streptosporangiales</taxon>
        <taxon>Streptosporangiaceae</taxon>
        <taxon>Nonomuraea</taxon>
    </lineage>
</organism>
<keyword evidence="3" id="KW-1003">Cell membrane</keyword>
<dbReference type="CDD" id="cd06261">
    <property type="entry name" value="TM_PBP2"/>
    <property type="match status" value="1"/>
</dbReference>
<dbReference type="Pfam" id="PF00528">
    <property type="entry name" value="BPD_transp_1"/>
    <property type="match status" value="1"/>
</dbReference>
<dbReference type="InterPro" id="IPR035906">
    <property type="entry name" value="MetI-like_sf"/>
</dbReference>
<keyword evidence="2 7" id="KW-0813">Transport</keyword>
<evidence type="ECO:0000256" key="3">
    <source>
        <dbReference type="ARBA" id="ARBA00022475"/>
    </source>
</evidence>
<keyword evidence="6 7" id="KW-0472">Membrane</keyword>
<feature type="transmembrane region" description="Helical" evidence="7">
    <location>
        <begin position="7"/>
        <end position="24"/>
    </location>
</feature>
<comment type="similarity">
    <text evidence="7">Belongs to the binding-protein-dependent transport system permease family.</text>
</comment>
<feature type="transmembrane region" description="Helical" evidence="7">
    <location>
        <begin position="69"/>
        <end position="87"/>
    </location>
</feature>
<keyword evidence="10" id="KW-1185">Reference proteome</keyword>
<feature type="transmembrane region" description="Helical" evidence="7">
    <location>
        <begin position="187"/>
        <end position="206"/>
    </location>
</feature>
<protein>
    <submittedName>
        <fullName evidence="9">ABC-type nitrate/sulfonate/bicarbonate transport system, permease component</fullName>
    </submittedName>
</protein>
<accession>A0A1G9SL88</accession>
<evidence type="ECO:0000256" key="7">
    <source>
        <dbReference type="RuleBase" id="RU363032"/>
    </source>
</evidence>
<evidence type="ECO:0000259" key="8">
    <source>
        <dbReference type="PROSITE" id="PS50928"/>
    </source>
</evidence>